<evidence type="ECO:0000313" key="3">
    <source>
        <dbReference type="EMBL" id="MDC0673282.1"/>
    </source>
</evidence>
<feature type="compositionally biased region" description="Polar residues" evidence="1">
    <location>
        <begin position="66"/>
        <end position="91"/>
    </location>
</feature>
<proteinExistence type="predicted"/>
<evidence type="ECO:0000256" key="2">
    <source>
        <dbReference type="SAM" id="SignalP"/>
    </source>
</evidence>
<protein>
    <submittedName>
        <fullName evidence="3">Uncharacterized protein</fullName>
    </submittedName>
</protein>
<comment type="caution">
    <text evidence="3">The sequence shown here is derived from an EMBL/GenBank/DDBJ whole genome shotgun (WGS) entry which is preliminary data.</text>
</comment>
<dbReference type="Proteomes" id="UP001217838">
    <property type="component" value="Unassembled WGS sequence"/>
</dbReference>
<feature type="compositionally biased region" description="Low complexity" evidence="1">
    <location>
        <begin position="95"/>
        <end position="108"/>
    </location>
</feature>
<organism evidence="3 4">
    <name type="scientific">Nannocystis radixulma</name>
    <dbReference type="NCBI Taxonomy" id="2995305"/>
    <lineage>
        <taxon>Bacteria</taxon>
        <taxon>Pseudomonadati</taxon>
        <taxon>Myxococcota</taxon>
        <taxon>Polyangia</taxon>
        <taxon>Nannocystales</taxon>
        <taxon>Nannocystaceae</taxon>
        <taxon>Nannocystis</taxon>
    </lineage>
</organism>
<dbReference type="RefSeq" id="WP_272006058.1">
    <property type="nucleotide sequence ID" value="NZ_JAQNDN010000022.1"/>
</dbReference>
<reference evidence="3 4" key="1">
    <citation type="submission" date="2022-11" db="EMBL/GenBank/DDBJ databases">
        <title>Minimal conservation of predation-associated metabolite biosynthetic gene clusters underscores biosynthetic potential of Myxococcota including descriptions for ten novel species: Archangium lansinium sp. nov., Myxococcus landrumus sp. nov., Nannocystis bai.</title>
        <authorList>
            <person name="Ahearne A."/>
            <person name="Stevens C."/>
            <person name="Dowd S."/>
        </authorList>
    </citation>
    <scope>NUCLEOTIDE SEQUENCE [LARGE SCALE GENOMIC DNA]</scope>
    <source>
        <strain evidence="3 4">NCELM</strain>
    </source>
</reference>
<keyword evidence="4" id="KW-1185">Reference proteome</keyword>
<keyword evidence="2" id="KW-0732">Signal</keyword>
<feature type="region of interest" description="Disordered" evidence="1">
    <location>
        <begin position="26"/>
        <end position="118"/>
    </location>
</feature>
<name>A0ABT5BJU3_9BACT</name>
<feature type="signal peptide" evidence="2">
    <location>
        <begin position="1"/>
        <end position="22"/>
    </location>
</feature>
<gene>
    <name evidence="3" type="ORF">POL58_36400</name>
</gene>
<evidence type="ECO:0000256" key="1">
    <source>
        <dbReference type="SAM" id="MobiDB-lite"/>
    </source>
</evidence>
<accession>A0ABT5BJU3</accession>
<feature type="chain" id="PRO_5045171485" evidence="2">
    <location>
        <begin position="23"/>
        <end position="280"/>
    </location>
</feature>
<evidence type="ECO:0000313" key="4">
    <source>
        <dbReference type="Proteomes" id="UP001217838"/>
    </source>
</evidence>
<feature type="compositionally biased region" description="Low complexity" evidence="1">
    <location>
        <begin position="33"/>
        <end position="50"/>
    </location>
</feature>
<dbReference type="EMBL" id="JAQNDN010000022">
    <property type="protein sequence ID" value="MDC0673282.1"/>
    <property type="molecule type" value="Genomic_DNA"/>
</dbReference>
<sequence>MSLTLHTNLRAVLLAACTLTLAACPEGGKETETGTATEPTTEAATETGTESVSSTMTPTDGGPTEGTMTAGMTESTTQPDGSTETASTSETMGGETTAVTTESTTAVDTETEGDTGVVPPELDAACTAACDKFFECIEMPPFPDLATCAGECADSLGGGEGCLEATVAFNNCVGTFTCDQLDTALAEEEFGPCADEFDAMNATCASSLCEGFGSNNGADACSIGQQCEGQPPQEFKCEGDTCTCLVNDQAQSECDAVPGFCGLDFADQAQAAFECCGFEL</sequence>